<dbReference type="InterPro" id="IPR002401">
    <property type="entry name" value="Cyt_P450_E_grp-I"/>
</dbReference>
<dbReference type="InterPro" id="IPR001128">
    <property type="entry name" value="Cyt_P450"/>
</dbReference>
<feature type="binding site" description="axial binding residue" evidence="10">
    <location>
        <position position="444"/>
    </location>
    <ligand>
        <name>heme</name>
        <dbReference type="ChEBI" id="CHEBI:30413"/>
    </ligand>
    <ligandPart>
        <name>Fe</name>
        <dbReference type="ChEBI" id="CHEBI:18248"/>
    </ligandPart>
</feature>
<dbReference type="Gene3D" id="1.10.630.10">
    <property type="entry name" value="Cytochrome P450"/>
    <property type="match status" value="1"/>
</dbReference>
<dbReference type="AlphaFoldDB" id="A0A6P3ZQB7"/>
<evidence type="ECO:0000313" key="12">
    <source>
        <dbReference type="Proteomes" id="UP001652623"/>
    </source>
</evidence>
<dbReference type="GO" id="GO:0016705">
    <property type="term" value="F:oxidoreductase activity, acting on paired donors, with incorporation or reduction of molecular oxygen"/>
    <property type="evidence" value="ECO:0007669"/>
    <property type="project" value="InterPro"/>
</dbReference>
<evidence type="ECO:0000256" key="1">
    <source>
        <dbReference type="ARBA" id="ARBA00001971"/>
    </source>
</evidence>
<organism evidence="12 13">
    <name type="scientific">Ziziphus jujuba</name>
    <name type="common">Chinese jujube</name>
    <name type="synonym">Ziziphus sativa</name>
    <dbReference type="NCBI Taxonomy" id="326968"/>
    <lineage>
        <taxon>Eukaryota</taxon>
        <taxon>Viridiplantae</taxon>
        <taxon>Streptophyta</taxon>
        <taxon>Embryophyta</taxon>
        <taxon>Tracheophyta</taxon>
        <taxon>Spermatophyta</taxon>
        <taxon>Magnoliopsida</taxon>
        <taxon>eudicotyledons</taxon>
        <taxon>Gunneridae</taxon>
        <taxon>Pentapetalae</taxon>
        <taxon>rosids</taxon>
        <taxon>fabids</taxon>
        <taxon>Rosales</taxon>
        <taxon>Rhamnaceae</taxon>
        <taxon>Paliureae</taxon>
        <taxon>Ziziphus</taxon>
    </lineage>
</organism>
<keyword evidence="4 10" id="KW-0349">Heme</keyword>
<dbReference type="InParanoid" id="A0A6P3ZQB7"/>
<dbReference type="PROSITE" id="PS00086">
    <property type="entry name" value="CYTOCHROME_P450"/>
    <property type="match status" value="1"/>
</dbReference>
<reference evidence="12" key="1">
    <citation type="submission" date="2025-05" db="UniProtKB">
        <authorList>
            <consortium name="RefSeq"/>
        </authorList>
    </citation>
    <scope>NUCLEOTIDE SEQUENCE [LARGE SCALE GENOMIC DNA]</scope>
</reference>
<keyword evidence="9" id="KW-0472">Membrane</keyword>
<evidence type="ECO:0000256" key="2">
    <source>
        <dbReference type="ARBA" id="ARBA00004370"/>
    </source>
</evidence>
<dbReference type="RefSeq" id="XP_015883006.2">
    <property type="nucleotide sequence ID" value="XM_016027520.4"/>
</dbReference>
<dbReference type="PANTHER" id="PTHR47943">
    <property type="entry name" value="CYTOCHROME P450 93A3-LIKE"/>
    <property type="match status" value="1"/>
</dbReference>
<dbReference type="PANTHER" id="PTHR47943:SF9">
    <property type="entry name" value="CYTOCHROME P450"/>
    <property type="match status" value="1"/>
</dbReference>
<keyword evidence="12" id="KW-1185">Reference proteome</keyword>
<comment type="subcellular location">
    <subcellularLocation>
        <location evidence="2">Membrane</location>
    </subcellularLocation>
</comment>
<comment type="similarity">
    <text evidence="3 11">Belongs to the cytochrome P450 family.</text>
</comment>
<comment type="cofactor">
    <cofactor evidence="1 10">
        <name>heme</name>
        <dbReference type="ChEBI" id="CHEBI:30413"/>
    </cofactor>
</comment>
<dbReference type="GO" id="GO:0016020">
    <property type="term" value="C:membrane"/>
    <property type="evidence" value="ECO:0007669"/>
    <property type="project" value="UniProtKB-SubCell"/>
</dbReference>
<evidence type="ECO:0000256" key="6">
    <source>
        <dbReference type="ARBA" id="ARBA00023002"/>
    </source>
</evidence>
<dbReference type="PRINTS" id="PR00463">
    <property type="entry name" value="EP450I"/>
</dbReference>
<name>A0A6P3ZQB7_ZIZJJ</name>
<dbReference type="InterPro" id="IPR036396">
    <property type="entry name" value="Cyt_P450_sf"/>
</dbReference>
<dbReference type="GeneID" id="107418834"/>
<evidence type="ECO:0000256" key="5">
    <source>
        <dbReference type="ARBA" id="ARBA00022723"/>
    </source>
</evidence>
<dbReference type="Proteomes" id="UP001652623">
    <property type="component" value="Chromosome 2"/>
</dbReference>
<keyword evidence="7 10" id="KW-0408">Iron</keyword>
<dbReference type="GO" id="GO:0005506">
    <property type="term" value="F:iron ion binding"/>
    <property type="evidence" value="ECO:0007669"/>
    <property type="project" value="InterPro"/>
</dbReference>
<keyword evidence="5 10" id="KW-0479">Metal-binding</keyword>
<evidence type="ECO:0000256" key="4">
    <source>
        <dbReference type="ARBA" id="ARBA00022617"/>
    </source>
</evidence>
<proteinExistence type="inferred from homology"/>
<dbReference type="PRINTS" id="PR00385">
    <property type="entry name" value="P450"/>
</dbReference>
<reference evidence="13" key="2">
    <citation type="submission" date="2025-08" db="UniProtKB">
        <authorList>
            <consortium name="RefSeq"/>
        </authorList>
    </citation>
    <scope>IDENTIFICATION</scope>
    <source>
        <tissue evidence="13">Seedling</tissue>
    </source>
</reference>
<sequence>MSSFVMAIILLLLASVYTIFLLLTRGPNHRKTSQKLPPGPRSLPIIGNLHQLGTLPHHSLQKLAQKHGPIMSIKLGTVQSIVLSSPKAASLFLKTHDTNFASRPKLQASEYLSYGSKGMAFSEYGPYWRSVRKLCTSQLLSGSKTESFAELRKEVVGCLVESVKKSAVDGEVVDLSRKIGEVVEDIATTMIFGKKSRDDRYNLKGLAQELLSLVGAFNLADCVPILGVLDLQGLTKRMKKAGNFVDQVLENIILDHQQDTNPQHQDFVDVLLPLINQPLNPHDEHVYIIDRTNIKAILLDLMVAAFDTSATTVDWTIAELLKNPRVMKKLQNELQSVIGMDKMVEEKDLEKLSYLDMVVKESFRLHPIAPLLVPRECIEDTIIEGHWIPKKSRVMVNAWAIGHDPNVWSENVEEFYPERFIERNIDLKGHNFELLPFGSGRRMCPGMQSGLTIVRLVLAQLVHCFDWELPSGMRPKDIDMAEIFGLSVARADHLLLKPTYRLIGKTT</sequence>
<protein>
    <submittedName>
        <fullName evidence="13">Cytochrome P450 CYP736A12</fullName>
    </submittedName>
</protein>
<dbReference type="SUPFAM" id="SSF48264">
    <property type="entry name" value="Cytochrome P450"/>
    <property type="match status" value="1"/>
</dbReference>
<evidence type="ECO:0000313" key="13">
    <source>
        <dbReference type="RefSeq" id="XP_015883006.2"/>
    </source>
</evidence>
<dbReference type="Pfam" id="PF00067">
    <property type="entry name" value="p450"/>
    <property type="match status" value="1"/>
</dbReference>
<dbReference type="CDD" id="cd11072">
    <property type="entry name" value="CYP71-like"/>
    <property type="match status" value="1"/>
</dbReference>
<accession>A0A6P3ZQB7</accession>
<dbReference type="InterPro" id="IPR017972">
    <property type="entry name" value="Cyt_P450_CS"/>
</dbReference>
<keyword evidence="8 11" id="KW-0503">Monooxygenase</keyword>
<dbReference type="GO" id="GO:0020037">
    <property type="term" value="F:heme binding"/>
    <property type="evidence" value="ECO:0007669"/>
    <property type="project" value="InterPro"/>
</dbReference>
<evidence type="ECO:0000256" key="9">
    <source>
        <dbReference type="ARBA" id="ARBA00023136"/>
    </source>
</evidence>
<dbReference type="GO" id="GO:0004497">
    <property type="term" value="F:monooxygenase activity"/>
    <property type="evidence" value="ECO:0007669"/>
    <property type="project" value="UniProtKB-KW"/>
</dbReference>
<dbReference type="KEGG" id="zju:107418834"/>
<gene>
    <name evidence="13" type="primary">LOC107418834</name>
</gene>
<evidence type="ECO:0000256" key="7">
    <source>
        <dbReference type="ARBA" id="ARBA00023004"/>
    </source>
</evidence>
<evidence type="ECO:0000256" key="11">
    <source>
        <dbReference type="RuleBase" id="RU000461"/>
    </source>
</evidence>
<evidence type="ECO:0000256" key="10">
    <source>
        <dbReference type="PIRSR" id="PIRSR602401-1"/>
    </source>
</evidence>
<keyword evidence="6 11" id="KW-0560">Oxidoreductase</keyword>
<evidence type="ECO:0000256" key="3">
    <source>
        <dbReference type="ARBA" id="ARBA00010617"/>
    </source>
</evidence>
<evidence type="ECO:0000256" key="8">
    <source>
        <dbReference type="ARBA" id="ARBA00023033"/>
    </source>
</evidence>